<sequence>DDIERTASSKMACMQQNLYLHYLLIDLAKALAEYPDQGDLFKPAIQSIHDAWCRQ</sequence>
<feature type="non-terminal residue" evidence="1">
    <location>
        <position position="1"/>
    </location>
</feature>
<dbReference type="EMBL" id="LAZR01063285">
    <property type="protein sequence ID" value="KKK59802.1"/>
    <property type="molecule type" value="Genomic_DNA"/>
</dbReference>
<evidence type="ECO:0000313" key="1">
    <source>
        <dbReference type="EMBL" id="KKK59802.1"/>
    </source>
</evidence>
<reference evidence="1" key="1">
    <citation type="journal article" date="2015" name="Nature">
        <title>Complex archaea that bridge the gap between prokaryotes and eukaryotes.</title>
        <authorList>
            <person name="Spang A."/>
            <person name="Saw J.H."/>
            <person name="Jorgensen S.L."/>
            <person name="Zaremba-Niedzwiedzka K."/>
            <person name="Martijn J."/>
            <person name="Lind A.E."/>
            <person name="van Eijk R."/>
            <person name="Schleper C."/>
            <person name="Guy L."/>
            <person name="Ettema T.J."/>
        </authorList>
    </citation>
    <scope>NUCLEOTIDE SEQUENCE</scope>
</reference>
<protein>
    <submittedName>
        <fullName evidence="1">Uncharacterized protein</fullName>
    </submittedName>
</protein>
<name>A0A0F8WSB2_9ZZZZ</name>
<gene>
    <name evidence="1" type="ORF">LCGC14_3030750</name>
</gene>
<accession>A0A0F8WSB2</accession>
<proteinExistence type="predicted"/>
<dbReference type="AlphaFoldDB" id="A0A0F8WSB2"/>
<organism evidence="1">
    <name type="scientific">marine sediment metagenome</name>
    <dbReference type="NCBI Taxonomy" id="412755"/>
    <lineage>
        <taxon>unclassified sequences</taxon>
        <taxon>metagenomes</taxon>
        <taxon>ecological metagenomes</taxon>
    </lineage>
</organism>
<comment type="caution">
    <text evidence="1">The sequence shown here is derived from an EMBL/GenBank/DDBJ whole genome shotgun (WGS) entry which is preliminary data.</text>
</comment>